<keyword evidence="1" id="KW-0732">Signal</keyword>
<dbReference type="EMBL" id="JBHLTC010000028">
    <property type="protein sequence ID" value="MFC0626687.1"/>
    <property type="molecule type" value="Genomic_DNA"/>
</dbReference>
<dbReference type="Gene3D" id="1.50.10.20">
    <property type="match status" value="1"/>
</dbReference>
<protein>
    <recommendedName>
        <fullName evidence="4">Glycosyl hydrolase</fullName>
    </recommendedName>
</protein>
<dbReference type="RefSeq" id="WP_380050585.1">
    <property type="nucleotide sequence ID" value="NZ_JBHLTC010000028.1"/>
</dbReference>
<sequence>MSRRALAVACSAALLTGTLAITPAAASTAAASTAVASGPRTLMAKPCRSASADLAKGFLAKKIDEYGSGTTLRVPRSFTGGYFAEINFVSSFLYDDALTVIALSKDSSSAQVARAKMLGDVMLYVQQHDPIGDGRTRASYQPNPLITADGTPYIGSPAAYTGNQAWVGMALAHLYQRTRDRRYLNGALTAANWIESKAWSGAGIPGYTGGQNGDDQKLTFKASEHNIDIGAFFAMLHRQTGNAVWKTRSDRAFAFVRAMWDPAGGRIWTGTNPDGVTINRNPVPADVQTWAYLATRNSLYSKALDWTIANLSATDRGFTGISFSDTDVSKVWFEGTAHLIAALRLRNGPGDQARIGGYLASMAQAQQSAPNADGEGIVAASSDGLDTGFGDLYYASLHTGATAWYVMAANGINPFVL</sequence>
<reference evidence="2 3" key="1">
    <citation type="submission" date="2024-09" db="EMBL/GenBank/DDBJ databases">
        <authorList>
            <person name="Sun Q."/>
            <person name="Mori K."/>
        </authorList>
    </citation>
    <scope>NUCLEOTIDE SEQUENCE [LARGE SCALE GENOMIC DNA]</scope>
    <source>
        <strain evidence="2 3">CGMCC 1.15906</strain>
    </source>
</reference>
<evidence type="ECO:0000313" key="2">
    <source>
        <dbReference type="EMBL" id="MFC0626687.1"/>
    </source>
</evidence>
<dbReference type="SUPFAM" id="SSF48208">
    <property type="entry name" value="Six-hairpin glycosidases"/>
    <property type="match status" value="1"/>
</dbReference>
<feature type="signal peptide" evidence="1">
    <location>
        <begin position="1"/>
        <end position="20"/>
    </location>
</feature>
<dbReference type="InterPro" id="IPR008928">
    <property type="entry name" value="6-hairpin_glycosidase_sf"/>
</dbReference>
<proteinExistence type="predicted"/>
<organism evidence="2 3">
    <name type="scientific">Kribbella deserti</name>
    <dbReference type="NCBI Taxonomy" id="1926257"/>
    <lineage>
        <taxon>Bacteria</taxon>
        <taxon>Bacillati</taxon>
        <taxon>Actinomycetota</taxon>
        <taxon>Actinomycetes</taxon>
        <taxon>Propionibacteriales</taxon>
        <taxon>Kribbellaceae</taxon>
        <taxon>Kribbella</taxon>
    </lineage>
</organism>
<name>A0ABV6QSI3_9ACTN</name>
<feature type="chain" id="PRO_5045730184" description="Glycosyl hydrolase" evidence="1">
    <location>
        <begin position="21"/>
        <end position="417"/>
    </location>
</feature>
<evidence type="ECO:0000313" key="3">
    <source>
        <dbReference type="Proteomes" id="UP001589890"/>
    </source>
</evidence>
<comment type="caution">
    <text evidence="2">The sequence shown here is derived from an EMBL/GenBank/DDBJ whole genome shotgun (WGS) entry which is preliminary data.</text>
</comment>
<accession>A0ABV6QSI3</accession>
<evidence type="ECO:0000256" key="1">
    <source>
        <dbReference type="SAM" id="SignalP"/>
    </source>
</evidence>
<gene>
    <name evidence="2" type="ORF">ACFFGN_21585</name>
</gene>
<dbReference type="Proteomes" id="UP001589890">
    <property type="component" value="Unassembled WGS sequence"/>
</dbReference>
<evidence type="ECO:0008006" key="4">
    <source>
        <dbReference type="Google" id="ProtNLM"/>
    </source>
</evidence>
<keyword evidence="3" id="KW-1185">Reference proteome</keyword>